<dbReference type="Gene3D" id="3.40.50.300">
    <property type="entry name" value="P-loop containing nucleotide triphosphate hydrolases"/>
    <property type="match status" value="1"/>
</dbReference>
<evidence type="ECO:0000313" key="3">
    <source>
        <dbReference type="Proteomes" id="UP000030185"/>
    </source>
</evidence>
<dbReference type="InterPro" id="IPR005129">
    <property type="entry name" value="GTPase_ArgK"/>
</dbReference>
<reference evidence="2 3" key="1">
    <citation type="submission" date="2014-09" db="EMBL/GenBank/DDBJ databases">
        <title>Sporocytophaga myxococcoides PG-01 genome sequencing.</title>
        <authorList>
            <person name="Liu L."/>
            <person name="Gao P.J."/>
            <person name="Chen G.J."/>
            <person name="Wang L.S."/>
        </authorList>
    </citation>
    <scope>NUCLEOTIDE SEQUENCE [LARGE SCALE GENOMIC DNA]</scope>
    <source>
        <strain evidence="2 3">PG-01</strain>
    </source>
</reference>
<dbReference type="CDD" id="cd03114">
    <property type="entry name" value="MMAA-like"/>
    <property type="match status" value="1"/>
</dbReference>
<dbReference type="Proteomes" id="UP000030185">
    <property type="component" value="Unassembled WGS sequence"/>
</dbReference>
<name>A0A098LLE5_9BACT</name>
<dbReference type="EMBL" id="BBLT01000010">
    <property type="protein sequence ID" value="GAL86948.1"/>
    <property type="molecule type" value="Genomic_DNA"/>
</dbReference>
<sequence>MSQRKNRLDLKSYYDGILNGDRLILSKAITLIESSLPEDQELADLLIQKILPHSGKSLRLGITGVPGAGKSAFIESFGSMLVNTGMKIAVLPIDPSSRYSKGSILGDKTRMEKLSSHPNAFIRPSASGGMLGGVTSRTQEAILLCEAAGFNLIFIETVGVGQSEVKISDLTDLVLLLLVAGTGDELQTLKKGIMEVADIFIVSKTDGENMERALEYAKGIKQSLSYLSKDSVQVFNCSSETQYGLEEIWDYIKKAESNSRHDGSLNQRRMQQNYFWLVGIIDQMLHNEFYKNEEVQNNFIIMKDSVMKGEISAQEAAKQLFNIFKGKGH</sequence>
<comment type="caution">
    <text evidence="2">The sequence shown here is derived from an EMBL/GenBank/DDBJ whole genome shotgun (WGS) entry which is preliminary data.</text>
</comment>
<dbReference type="PANTHER" id="PTHR23408">
    <property type="entry name" value="METHYLMALONYL-COA MUTASE"/>
    <property type="match status" value="1"/>
</dbReference>
<dbReference type="Gene3D" id="1.20.5.170">
    <property type="match status" value="1"/>
</dbReference>
<dbReference type="OrthoDB" id="9778292at2"/>
<evidence type="ECO:0000313" key="2">
    <source>
        <dbReference type="EMBL" id="GAL86948.1"/>
    </source>
</evidence>
<dbReference type="STRING" id="153721.MYP_4178"/>
<dbReference type="GO" id="GO:0003924">
    <property type="term" value="F:GTPase activity"/>
    <property type="evidence" value="ECO:0007669"/>
    <property type="project" value="InterPro"/>
</dbReference>
<dbReference type="eggNOG" id="COG1703">
    <property type="taxonomic scope" value="Bacteria"/>
</dbReference>
<proteinExistence type="inferred from homology"/>
<accession>A0A098LLE5</accession>
<protein>
    <submittedName>
        <fullName evidence="2">Transporter</fullName>
    </submittedName>
</protein>
<comment type="similarity">
    <text evidence="1">Belongs to the SIMIBI class G3E GTPase family. ArgK/MeaB subfamily.</text>
</comment>
<evidence type="ECO:0000256" key="1">
    <source>
        <dbReference type="ARBA" id="ARBA00009625"/>
    </source>
</evidence>
<gene>
    <name evidence="2" type="ORF">MYP_4178</name>
</gene>
<dbReference type="GO" id="GO:0005525">
    <property type="term" value="F:GTP binding"/>
    <property type="evidence" value="ECO:0007669"/>
    <property type="project" value="InterPro"/>
</dbReference>
<dbReference type="GO" id="GO:0005737">
    <property type="term" value="C:cytoplasm"/>
    <property type="evidence" value="ECO:0007669"/>
    <property type="project" value="TreeGrafter"/>
</dbReference>
<dbReference type="Gene3D" id="1.10.287.130">
    <property type="match status" value="1"/>
</dbReference>
<dbReference type="SUPFAM" id="SSF52540">
    <property type="entry name" value="P-loop containing nucleoside triphosphate hydrolases"/>
    <property type="match status" value="1"/>
</dbReference>
<keyword evidence="3" id="KW-1185">Reference proteome</keyword>
<organism evidence="2 3">
    <name type="scientific">Sporocytophaga myxococcoides</name>
    <dbReference type="NCBI Taxonomy" id="153721"/>
    <lineage>
        <taxon>Bacteria</taxon>
        <taxon>Pseudomonadati</taxon>
        <taxon>Bacteroidota</taxon>
        <taxon>Cytophagia</taxon>
        <taxon>Cytophagales</taxon>
        <taxon>Cytophagaceae</taxon>
        <taxon>Sporocytophaga</taxon>
    </lineage>
</organism>
<dbReference type="NCBIfam" id="TIGR00750">
    <property type="entry name" value="lao"/>
    <property type="match status" value="1"/>
</dbReference>
<dbReference type="NCBIfam" id="NF006958">
    <property type="entry name" value="PRK09435.1"/>
    <property type="match status" value="1"/>
</dbReference>
<dbReference type="Pfam" id="PF03308">
    <property type="entry name" value="MeaB"/>
    <property type="match status" value="1"/>
</dbReference>
<dbReference type="PANTHER" id="PTHR23408:SF3">
    <property type="entry name" value="METHYLMALONIC ACIDURIA TYPE A PROTEIN, MITOCHONDRIAL"/>
    <property type="match status" value="1"/>
</dbReference>
<dbReference type="InterPro" id="IPR027417">
    <property type="entry name" value="P-loop_NTPase"/>
</dbReference>
<dbReference type="RefSeq" id="WP_045467550.1">
    <property type="nucleotide sequence ID" value="NZ_BBLT01000010.1"/>
</dbReference>
<dbReference type="AlphaFoldDB" id="A0A098LLE5"/>